<protein>
    <submittedName>
        <fullName evidence="2">Uncharacterized protein DUF3473</fullName>
    </submittedName>
</protein>
<gene>
    <name evidence="2" type="ORF">LV89_01377</name>
</gene>
<dbReference type="GO" id="GO:0016810">
    <property type="term" value="F:hydrolase activity, acting on carbon-nitrogen (but not peptide) bonds"/>
    <property type="evidence" value="ECO:0007669"/>
    <property type="project" value="InterPro"/>
</dbReference>
<dbReference type="InterPro" id="IPR045235">
    <property type="entry name" value="PuuE_HpPgdA-like"/>
</dbReference>
<evidence type="ECO:0000313" key="3">
    <source>
        <dbReference type="Proteomes" id="UP000245489"/>
    </source>
</evidence>
<comment type="caution">
    <text evidence="2">The sequence shown here is derived from an EMBL/GenBank/DDBJ whole genome shotgun (WGS) entry which is preliminary data.</text>
</comment>
<dbReference type="Proteomes" id="UP000245489">
    <property type="component" value="Unassembled WGS sequence"/>
</dbReference>
<dbReference type="GO" id="GO:0005975">
    <property type="term" value="P:carbohydrate metabolic process"/>
    <property type="evidence" value="ECO:0007669"/>
    <property type="project" value="InterPro"/>
</dbReference>
<dbReference type="PANTHER" id="PTHR47561:SF1">
    <property type="entry name" value="POLYSACCHARIDE DEACETYLASE FAMILY PROTEIN (AFU_ORTHOLOGUE AFUA_6G05030)"/>
    <property type="match status" value="1"/>
</dbReference>
<dbReference type="EMBL" id="QGGO01000005">
    <property type="protein sequence ID" value="PWK27970.1"/>
    <property type="molecule type" value="Genomic_DNA"/>
</dbReference>
<keyword evidence="3" id="KW-1185">Reference proteome</keyword>
<dbReference type="PANTHER" id="PTHR47561">
    <property type="entry name" value="POLYSACCHARIDE DEACETYLASE FAMILY PROTEIN (AFU_ORTHOLOGUE AFUA_6G05030)"/>
    <property type="match status" value="1"/>
</dbReference>
<accession>A0A316ECV1</accession>
<sequence length="256" mass="30055">MNKIFLTFDLEEFDIPEEFGQTVDFQTKMRMSYEGMEKVLALFRKYQVKTTIFCTACYAENNVEQIKRIVAEGHEIASHGYYHSAFEVDDLRKSREKLMEISGQKVTGFRMPRLQPVSYSELQKAGYQYDSSMNPTFLPGRYNHLDKPRTVYKLPEITILPTSVTPIGRIPLFWLGFKNYPAWYFQFAAKRCLKKDGYLSLYFHPWEFCDLSAYQLPTYVKRIDNDKLLKRLENLILALQSPENQFSTIDSFLISS</sequence>
<dbReference type="SUPFAM" id="SSF88713">
    <property type="entry name" value="Glycoside hydrolase/deacetylase"/>
    <property type="match status" value="1"/>
</dbReference>
<dbReference type="Pfam" id="PF01522">
    <property type="entry name" value="Polysacc_deac_1"/>
    <property type="match status" value="1"/>
</dbReference>
<evidence type="ECO:0000259" key="1">
    <source>
        <dbReference type="Pfam" id="PF01522"/>
    </source>
</evidence>
<dbReference type="AlphaFoldDB" id="A0A316ECV1"/>
<dbReference type="OrthoDB" id="9806342at2"/>
<name>A0A316ECV1_9BACT</name>
<dbReference type="Gene3D" id="3.20.20.370">
    <property type="entry name" value="Glycoside hydrolase/deacetylase"/>
    <property type="match status" value="1"/>
</dbReference>
<organism evidence="2 3">
    <name type="scientific">Arcicella aurantiaca</name>
    <dbReference type="NCBI Taxonomy" id="591202"/>
    <lineage>
        <taxon>Bacteria</taxon>
        <taxon>Pseudomonadati</taxon>
        <taxon>Bacteroidota</taxon>
        <taxon>Cytophagia</taxon>
        <taxon>Cytophagales</taxon>
        <taxon>Flectobacillaceae</taxon>
        <taxon>Arcicella</taxon>
    </lineage>
</organism>
<proteinExistence type="predicted"/>
<dbReference type="InterPro" id="IPR002509">
    <property type="entry name" value="NODB_dom"/>
</dbReference>
<reference evidence="2 3" key="1">
    <citation type="submission" date="2018-05" db="EMBL/GenBank/DDBJ databases">
        <title>Genomic Encyclopedia of Archaeal and Bacterial Type Strains, Phase II (KMG-II): from individual species to whole genera.</title>
        <authorList>
            <person name="Goeker M."/>
        </authorList>
    </citation>
    <scope>NUCLEOTIDE SEQUENCE [LARGE SCALE GENOMIC DNA]</scope>
    <source>
        <strain evidence="2 3">DSM 22214</strain>
    </source>
</reference>
<dbReference type="RefSeq" id="WP_109742130.1">
    <property type="nucleotide sequence ID" value="NZ_QGGO01000005.1"/>
</dbReference>
<dbReference type="CDD" id="cd10941">
    <property type="entry name" value="CE4_PuuE_HpPgdA_like_2"/>
    <property type="match status" value="1"/>
</dbReference>
<evidence type="ECO:0000313" key="2">
    <source>
        <dbReference type="EMBL" id="PWK27970.1"/>
    </source>
</evidence>
<feature type="domain" description="NodB homology" evidence="1">
    <location>
        <begin position="34"/>
        <end position="128"/>
    </location>
</feature>
<dbReference type="InterPro" id="IPR011330">
    <property type="entry name" value="Glyco_hydro/deAcase_b/a-brl"/>
</dbReference>